<name>A0A290MM43_CAUVI</name>
<proteinExistence type="predicted"/>
<protein>
    <submittedName>
        <fullName evidence="1">Uncharacterized protein</fullName>
    </submittedName>
</protein>
<sequence>MALALPAVAMAGDQRAETYPKGEASLLRELNGRVAGQPVSCIDSRTVMDAWVVERTAILYRMRDGTVYVNRPSQGADGLARDSVRGATGYQTLCERFGVGMFSTGGKGVRGSTAVRLGAFTPYMRP</sequence>
<organism evidence="1 2">
    <name type="scientific">Caulobacter vibrioides</name>
    <name type="common">Caulobacter crescentus</name>
    <dbReference type="NCBI Taxonomy" id="155892"/>
    <lineage>
        <taxon>Bacteria</taxon>
        <taxon>Pseudomonadati</taxon>
        <taxon>Pseudomonadota</taxon>
        <taxon>Alphaproteobacteria</taxon>
        <taxon>Caulobacterales</taxon>
        <taxon>Caulobacteraceae</taxon>
        <taxon>Caulobacter</taxon>
    </lineage>
</organism>
<dbReference type="EMBL" id="CP023315">
    <property type="protein sequence ID" value="ATC32865.1"/>
    <property type="molecule type" value="Genomic_DNA"/>
</dbReference>
<evidence type="ECO:0000313" key="1">
    <source>
        <dbReference type="EMBL" id="ATC32865.1"/>
    </source>
</evidence>
<dbReference type="AlphaFoldDB" id="A0A290MM43"/>
<dbReference type="Proteomes" id="UP000217311">
    <property type="component" value="Chromosome"/>
</dbReference>
<evidence type="ECO:0000313" key="2">
    <source>
        <dbReference type="Proteomes" id="UP000217311"/>
    </source>
</evidence>
<reference evidence="2" key="1">
    <citation type="submission" date="2017-09" db="EMBL/GenBank/DDBJ databases">
        <title>Genome evolution observed in wild isolates of Caulobacter crescentus.</title>
        <authorList>
            <person name="Ely B."/>
            <person name="Wilson K."/>
            <person name="Scott D."/>
        </authorList>
    </citation>
    <scope>NUCLEOTIDE SEQUENCE [LARGE SCALE GENOMIC DNA]</scope>
    <source>
        <strain evidence="2">CB13b1a</strain>
    </source>
</reference>
<gene>
    <name evidence="1" type="ORF">CA606_11290</name>
</gene>
<accession>A0A290MM43</accession>